<dbReference type="FunFam" id="1.20.58.390:FF:000110">
    <property type="entry name" value="Uncharacterized protein"/>
    <property type="match status" value="1"/>
</dbReference>
<dbReference type="FunFam" id="2.70.170.10:FF:000053">
    <property type="entry name" value="Predicted protein"/>
    <property type="match status" value="1"/>
</dbReference>
<evidence type="ECO:0000256" key="2">
    <source>
        <dbReference type="ARBA" id="ARBA00022692"/>
    </source>
</evidence>
<dbReference type="InterPro" id="IPR036719">
    <property type="entry name" value="Neuro-gated_channel_TM_sf"/>
</dbReference>
<dbReference type="STRING" id="283909.R7TPS0"/>
<dbReference type="Gene3D" id="1.20.58.390">
    <property type="entry name" value="Neurotransmitter-gated ion-channel transmembrane domain"/>
    <property type="match status" value="1"/>
</dbReference>
<evidence type="ECO:0000256" key="1">
    <source>
        <dbReference type="ARBA" id="ARBA00004141"/>
    </source>
</evidence>
<comment type="subcellular location">
    <subcellularLocation>
        <location evidence="1">Membrane</location>
        <topology evidence="1">Multi-pass membrane protein</topology>
    </subcellularLocation>
</comment>
<evidence type="ECO:0000313" key="8">
    <source>
        <dbReference type="EMBL" id="ELT93511.1"/>
    </source>
</evidence>
<name>R7TPS0_CAPTE</name>
<dbReference type="Pfam" id="PF02931">
    <property type="entry name" value="Neur_chan_LBD"/>
    <property type="match status" value="1"/>
</dbReference>
<dbReference type="GO" id="GO:0016020">
    <property type="term" value="C:membrane"/>
    <property type="evidence" value="ECO:0007669"/>
    <property type="project" value="UniProtKB-SubCell"/>
</dbReference>
<evidence type="ECO:0000259" key="7">
    <source>
        <dbReference type="Pfam" id="PF02931"/>
    </source>
</evidence>
<dbReference type="InterPro" id="IPR038050">
    <property type="entry name" value="Neuro_actylchol_rec"/>
</dbReference>
<dbReference type="InterPro" id="IPR036734">
    <property type="entry name" value="Neur_chan_lig-bd_sf"/>
</dbReference>
<dbReference type="EnsemblMetazoa" id="CapteT221712">
    <property type="protein sequence ID" value="CapteP221712"/>
    <property type="gene ID" value="CapteG221712"/>
</dbReference>
<keyword evidence="10" id="KW-1185">Reference proteome</keyword>
<dbReference type="Proteomes" id="UP000014760">
    <property type="component" value="Unassembled WGS sequence"/>
</dbReference>
<dbReference type="EMBL" id="AMQN01012726">
    <property type="status" value="NOT_ANNOTATED_CDS"/>
    <property type="molecule type" value="Genomic_DNA"/>
</dbReference>
<dbReference type="EMBL" id="KB309712">
    <property type="protein sequence ID" value="ELT93511.1"/>
    <property type="molecule type" value="Genomic_DNA"/>
</dbReference>
<dbReference type="InterPro" id="IPR006201">
    <property type="entry name" value="Neur_channel"/>
</dbReference>
<dbReference type="OrthoDB" id="203862at2759"/>
<dbReference type="Gene3D" id="2.70.170.10">
    <property type="entry name" value="Neurotransmitter-gated ion-channel ligand-binding domain"/>
    <property type="match status" value="1"/>
</dbReference>
<feature type="transmembrane region" description="Helical" evidence="6">
    <location>
        <begin position="386"/>
        <end position="405"/>
    </location>
</feature>
<feature type="transmembrane region" description="Helical" evidence="6">
    <location>
        <begin position="417"/>
        <end position="438"/>
    </location>
</feature>
<sequence length="684" mass="78050">MQNWCLFILCGKQRVIAAENDDDGNLINMTQISNSDVAQLTTAIRSLEHTIKQHFPHTPKSAGPQGVPAPGQLRTRTSSANKELDLQGSHGLPEGQVGSKRKISRAEKCVNLVRLSNRSFSDCNRPIYYASNDTIHGKQMEPCAEIDSYVMSVAKRLLNIRSTKRGRVTVYVRVVFLKVGEIDTLKEKYSADVFIQAKWREPLLDGKAEIEIEEVDWDEYWNPCLFVENEYGEAKQSVWYSVSLDELGQATVCEKRRLNGSFLEYLELNQFPFDTQDLTITVTSDKGEAEVDLVEDRGEGCDINVQSFVDEQEWHLHSHVHTWRKITTKIVQNTKYKHPALSAACKASRRPGFFVWNILVVMMFICSLSFGTFTVDIDLPQNRLQLSFILLLTTITFKFVVNQSLPRISYLTYMDKYILTSMSILCCICVWHAIVPLIMERSSKDIANRADHVALGLFALCYIVFHVFFVFWVAYVVNTARKRVTSASDKDEKSEDGIVDMNTNGTIENPSSKKEKPKISCNVIDFDENNMDSAHSEKKSVNLCKVGPLLEEASFEDILCLDNIMARYRTWVIILEFNLHIAVYQSCMLMHSVSQMKLTDPSQLEFPAKAAFKTFLKLQSFPRSPFSHCPEVILATHLRINTYIFLVLDFYLMIVESVLAVLQNQERKHPISRIQTCVIFFAIP</sequence>
<evidence type="ECO:0000313" key="9">
    <source>
        <dbReference type="EnsemblMetazoa" id="CapteP221712"/>
    </source>
</evidence>
<reference evidence="9" key="3">
    <citation type="submission" date="2015-06" db="UniProtKB">
        <authorList>
            <consortium name="EnsemblMetazoa"/>
        </authorList>
    </citation>
    <scope>IDENTIFICATION</scope>
</reference>
<organism evidence="8">
    <name type="scientific">Capitella teleta</name>
    <name type="common">Polychaete worm</name>
    <dbReference type="NCBI Taxonomy" id="283909"/>
    <lineage>
        <taxon>Eukaryota</taxon>
        <taxon>Metazoa</taxon>
        <taxon>Spiralia</taxon>
        <taxon>Lophotrochozoa</taxon>
        <taxon>Annelida</taxon>
        <taxon>Polychaeta</taxon>
        <taxon>Sedentaria</taxon>
        <taxon>Scolecida</taxon>
        <taxon>Capitellidae</taxon>
        <taxon>Capitella</taxon>
    </lineage>
</organism>
<evidence type="ECO:0000256" key="6">
    <source>
        <dbReference type="SAM" id="Phobius"/>
    </source>
</evidence>
<feature type="transmembrane region" description="Helical" evidence="6">
    <location>
        <begin position="353"/>
        <end position="374"/>
    </location>
</feature>
<feature type="transmembrane region" description="Helical" evidence="6">
    <location>
        <begin position="450"/>
        <end position="475"/>
    </location>
</feature>
<feature type="transmembrane region" description="Helical" evidence="6">
    <location>
        <begin position="643"/>
        <end position="662"/>
    </location>
</feature>
<feature type="region of interest" description="Disordered" evidence="5">
    <location>
        <begin position="55"/>
        <end position="74"/>
    </location>
</feature>
<reference evidence="8 10" key="2">
    <citation type="journal article" date="2013" name="Nature">
        <title>Insights into bilaterian evolution from three spiralian genomes.</title>
        <authorList>
            <person name="Simakov O."/>
            <person name="Marletaz F."/>
            <person name="Cho S.J."/>
            <person name="Edsinger-Gonzales E."/>
            <person name="Havlak P."/>
            <person name="Hellsten U."/>
            <person name="Kuo D.H."/>
            <person name="Larsson T."/>
            <person name="Lv J."/>
            <person name="Arendt D."/>
            <person name="Savage R."/>
            <person name="Osoegawa K."/>
            <person name="de Jong P."/>
            <person name="Grimwood J."/>
            <person name="Chapman J.A."/>
            <person name="Shapiro H."/>
            <person name="Aerts A."/>
            <person name="Otillar R.P."/>
            <person name="Terry A.Y."/>
            <person name="Boore J.L."/>
            <person name="Grigoriev I.V."/>
            <person name="Lindberg D.R."/>
            <person name="Seaver E.C."/>
            <person name="Weisblat D.A."/>
            <person name="Putnam N.H."/>
            <person name="Rokhsar D.S."/>
        </authorList>
    </citation>
    <scope>NUCLEOTIDE SEQUENCE</scope>
    <source>
        <strain evidence="8 10">I ESC-2004</strain>
    </source>
</reference>
<feature type="domain" description="Neurotransmitter-gated ion-channel ligand-binding" evidence="7">
    <location>
        <begin position="163"/>
        <end position="335"/>
    </location>
</feature>
<dbReference type="SUPFAM" id="SSF90112">
    <property type="entry name" value="Neurotransmitter-gated ion-channel transmembrane pore"/>
    <property type="match status" value="1"/>
</dbReference>
<dbReference type="GO" id="GO:0005230">
    <property type="term" value="F:extracellular ligand-gated monoatomic ion channel activity"/>
    <property type="evidence" value="ECO:0007669"/>
    <property type="project" value="InterPro"/>
</dbReference>
<dbReference type="AlphaFoldDB" id="R7TPS0"/>
<evidence type="ECO:0000256" key="4">
    <source>
        <dbReference type="ARBA" id="ARBA00023136"/>
    </source>
</evidence>
<gene>
    <name evidence="8" type="ORF">CAPTEDRAFT_221712</name>
</gene>
<protein>
    <recommendedName>
        <fullName evidence="7">Neurotransmitter-gated ion-channel ligand-binding domain-containing protein</fullName>
    </recommendedName>
</protein>
<keyword evidence="2 6" id="KW-0812">Transmembrane</keyword>
<evidence type="ECO:0000256" key="5">
    <source>
        <dbReference type="SAM" id="MobiDB-lite"/>
    </source>
</evidence>
<feature type="region of interest" description="Disordered" evidence="5">
    <location>
        <begin position="494"/>
        <end position="515"/>
    </location>
</feature>
<evidence type="ECO:0000256" key="3">
    <source>
        <dbReference type="ARBA" id="ARBA00022989"/>
    </source>
</evidence>
<feature type="compositionally biased region" description="Polar residues" evidence="5">
    <location>
        <begin position="501"/>
        <end position="510"/>
    </location>
</feature>
<proteinExistence type="predicted"/>
<dbReference type="PANTHER" id="PTHR18945">
    <property type="entry name" value="NEUROTRANSMITTER GATED ION CHANNEL"/>
    <property type="match status" value="1"/>
</dbReference>
<keyword evidence="4 6" id="KW-0472">Membrane</keyword>
<reference evidence="10" key="1">
    <citation type="submission" date="2012-12" db="EMBL/GenBank/DDBJ databases">
        <authorList>
            <person name="Hellsten U."/>
            <person name="Grimwood J."/>
            <person name="Chapman J.A."/>
            <person name="Shapiro H."/>
            <person name="Aerts A."/>
            <person name="Otillar R.P."/>
            <person name="Terry A.Y."/>
            <person name="Boore J.L."/>
            <person name="Simakov O."/>
            <person name="Marletaz F."/>
            <person name="Cho S.-J."/>
            <person name="Edsinger-Gonzales E."/>
            <person name="Havlak P."/>
            <person name="Kuo D.-H."/>
            <person name="Larsson T."/>
            <person name="Lv J."/>
            <person name="Arendt D."/>
            <person name="Savage R."/>
            <person name="Osoegawa K."/>
            <person name="de Jong P."/>
            <person name="Lindberg D.R."/>
            <person name="Seaver E.C."/>
            <person name="Weisblat D.A."/>
            <person name="Putnam N.H."/>
            <person name="Grigoriev I.V."/>
            <person name="Rokhsar D.S."/>
        </authorList>
    </citation>
    <scope>NUCLEOTIDE SEQUENCE</scope>
    <source>
        <strain evidence="10">I ESC-2004</strain>
    </source>
</reference>
<dbReference type="GO" id="GO:0004888">
    <property type="term" value="F:transmembrane signaling receptor activity"/>
    <property type="evidence" value="ECO:0007669"/>
    <property type="project" value="InterPro"/>
</dbReference>
<dbReference type="SUPFAM" id="SSF63712">
    <property type="entry name" value="Nicotinic receptor ligand binding domain-like"/>
    <property type="match status" value="1"/>
</dbReference>
<evidence type="ECO:0000313" key="10">
    <source>
        <dbReference type="Proteomes" id="UP000014760"/>
    </source>
</evidence>
<keyword evidence="3 6" id="KW-1133">Transmembrane helix</keyword>
<dbReference type="HOGENOM" id="CLU_402395_0_0_1"/>
<dbReference type="InterPro" id="IPR006202">
    <property type="entry name" value="Neur_chan_lig-bd"/>
</dbReference>
<accession>R7TPS0</accession>